<feature type="compositionally biased region" description="Low complexity" evidence="1">
    <location>
        <begin position="51"/>
        <end position="65"/>
    </location>
</feature>
<dbReference type="AlphaFoldDB" id="A0A9X9Q6T1"/>
<name>A0A9X9Q6T1_GULGU</name>
<organism evidence="2 3">
    <name type="scientific">Gulo gulo</name>
    <name type="common">Wolverine</name>
    <name type="synonym">Gluton</name>
    <dbReference type="NCBI Taxonomy" id="48420"/>
    <lineage>
        <taxon>Eukaryota</taxon>
        <taxon>Metazoa</taxon>
        <taxon>Chordata</taxon>
        <taxon>Craniata</taxon>
        <taxon>Vertebrata</taxon>
        <taxon>Euteleostomi</taxon>
        <taxon>Mammalia</taxon>
        <taxon>Eutheria</taxon>
        <taxon>Laurasiatheria</taxon>
        <taxon>Carnivora</taxon>
        <taxon>Caniformia</taxon>
        <taxon>Musteloidea</taxon>
        <taxon>Mustelidae</taxon>
        <taxon>Guloninae</taxon>
        <taxon>Gulo</taxon>
    </lineage>
</organism>
<evidence type="ECO:0000313" key="2">
    <source>
        <dbReference type="EMBL" id="VCX36994.1"/>
    </source>
</evidence>
<evidence type="ECO:0000313" key="3">
    <source>
        <dbReference type="Proteomes" id="UP000269945"/>
    </source>
</evidence>
<feature type="region of interest" description="Disordered" evidence="1">
    <location>
        <begin position="48"/>
        <end position="96"/>
    </location>
</feature>
<comment type="caution">
    <text evidence="2">The sequence shown here is derived from an EMBL/GenBank/DDBJ whole genome shotgun (WGS) entry which is preliminary data.</text>
</comment>
<keyword evidence="3" id="KW-1185">Reference proteome</keyword>
<protein>
    <submittedName>
        <fullName evidence="2">Uncharacterized protein</fullName>
    </submittedName>
</protein>
<feature type="non-terminal residue" evidence="2">
    <location>
        <position position="96"/>
    </location>
</feature>
<dbReference type="Proteomes" id="UP000269945">
    <property type="component" value="Unassembled WGS sequence"/>
</dbReference>
<reference evidence="2 3" key="1">
    <citation type="submission" date="2018-10" db="EMBL/GenBank/DDBJ databases">
        <authorList>
            <person name="Ekblom R."/>
            <person name="Jareborg N."/>
        </authorList>
    </citation>
    <scope>NUCLEOTIDE SEQUENCE [LARGE SCALE GENOMIC DNA]</scope>
    <source>
        <tissue evidence="2">Muscle</tissue>
    </source>
</reference>
<evidence type="ECO:0000256" key="1">
    <source>
        <dbReference type="SAM" id="MobiDB-lite"/>
    </source>
</evidence>
<gene>
    <name evidence="2" type="ORF">BN2614_LOCUS7</name>
</gene>
<sequence length="96" mass="10228">WTKCHSLPGFFADGLQRPRRALLPLSLSLPCVGLTECRELGHAEICRENVSPPTSGAGPASPAQSRQRKPQGTQVSTADEAVTQCPTPRQPSAPQP</sequence>
<accession>A0A9X9Q6T1</accession>
<proteinExistence type="predicted"/>
<dbReference type="EMBL" id="CYRY02042957">
    <property type="protein sequence ID" value="VCX36994.1"/>
    <property type="molecule type" value="Genomic_DNA"/>
</dbReference>